<dbReference type="PANTHER" id="PTHR11476:SF7">
    <property type="entry name" value="HISTIDINE--TRNA LIGASE"/>
    <property type="match status" value="1"/>
</dbReference>
<dbReference type="STRING" id="1121395.SAMN02745215_04284"/>
<dbReference type="AlphaFoldDB" id="A0A1M7UPC7"/>
<dbReference type="SUPFAM" id="SSF55681">
    <property type="entry name" value="Class II aaRS and biotin synthetases"/>
    <property type="match status" value="2"/>
</dbReference>
<reference evidence="3" key="1">
    <citation type="submission" date="2016-12" db="EMBL/GenBank/DDBJ databases">
        <authorList>
            <person name="Varghese N."/>
            <person name="Submissions S."/>
        </authorList>
    </citation>
    <scope>NUCLEOTIDE SEQUENCE [LARGE SCALE GENOMIC DNA]</scope>
    <source>
        <strain evidence="3">DSM 11544</strain>
    </source>
</reference>
<dbReference type="Pfam" id="PF13393">
    <property type="entry name" value="tRNA-synt_His"/>
    <property type="match status" value="1"/>
</dbReference>
<accession>A0A1M7UPC7</accession>
<name>A0A1M7UPC7_9FIRM</name>
<evidence type="ECO:0000313" key="3">
    <source>
        <dbReference type="Proteomes" id="UP000184010"/>
    </source>
</evidence>
<proteinExistence type="predicted"/>
<dbReference type="RefSeq" id="WP_242954717.1">
    <property type="nucleotide sequence ID" value="NZ_FRDN01000015.1"/>
</dbReference>
<keyword evidence="3" id="KW-1185">Reference proteome</keyword>
<evidence type="ECO:0000259" key="1">
    <source>
        <dbReference type="Pfam" id="PF13393"/>
    </source>
</evidence>
<sequence>MKSGTVKGASDFLPKDVSLRDFIQGSILETYKANGFERIMTPALEDIDNLAKIIREVELLAEDNYAIEFDLSLVRGQGYYTGTVFEIESSEFNSSIAGGGRYDNLIGKFLKENVPAVGFSIGFERIFSILKDRNFIIPGAKEKVAVFFDDNFIEANSIADELHKDYDVVLFEQPRKLKRK</sequence>
<organism evidence="2 3">
    <name type="scientific">Desulfitobacterium chlororespirans DSM 11544</name>
    <dbReference type="NCBI Taxonomy" id="1121395"/>
    <lineage>
        <taxon>Bacteria</taxon>
        <taxon>Bacillati</taxon>
        <taxon>Bacillota</taxon>
        <taxon>Clostridia</taxon>
        <taxon>Eubacteriales</taxon>
        <taxon>Desulfitobacteriaceae</taxon>
        <taxon>Desulfitobacterium</taxon>
    </lineage>
</organism>
<dbReference type="GO" id="GO:0140096">
    <property type="term" value="F:catalytic activity, acting on a protein"/>
    <property type="evidence" value="ECO:0007669"/>
    <property type="project" value="UniProtKB-ARBA"/>
</dbReference>
<dbReference type="GO" id="GO:0004821">
    <property type="term" value="F:histidine-tRNA ligase activity"/>
    <property type="evidence" value="ECO:0007669"/>
    <property type="project" value="TreeGrafter"/>
</dbReference>
<dbReference type="Proteomes" id="UP000184010">
    <property type="component" value="Unassembled WGS sequence"/>
</dbReference>
<dbReference type="Gene3D" id="3.30.930.10">
    <property type="entry name" value="Bira Bifunctional Protein, Domain 2"/>
    <property type="match status" value="2"/>
</dbReference>
<dbReference type="PANTHER" id="PTHR11476">
    <property type="entry name" value="HISTIDYL-TRNA SYNTHETASE"/>
    <property type="match status" value="1"/>
</dbReference>
<gene>
    <name evidence="2" type="ORF">SAMN02745215_04284</name>
</gene>
<dbReference type="GO" id="GO:0005829">
    <property type="term" value="C:cytosol"/>
    <property type="evidence" value="ECO:0007669"/>
    <property type="project" value="TreeGrafter"/>
</dbReference>
<dbReference type="GO" id="GO:0003723">
    <property type="term" value="F:RNA binding"/>
    <property type="evidence" value="ECO:0007669"/>
    <property type="project" value="TreeGrafter"/>
</dbReference>
<dbReference type="EMBL" id="FRDN01000015">
    <property type="protein sequence ID" value="SHN84810.1"/>
    <property type="molecule type" value="Genomic_DNA"/>
</dbReference>
<protein>
    <submittedName>
        <fullName evidence="2">Histidyl-tRNA synthetase</fullName>
    </submittedName>
</protein>
<dbReference type="GO" id="GO:0006427">
    <property type="term" value="P:histidyl-tRNA aminoacylation"/>
    <property type="evidence" value="ECO:0007669"/>
    <property type="project" value="TreeGrafter"/>
</dbReference>
<evidence type="ECO:0000313" key="2">
    <source>
        <dbReference type="EMBL" id="SHN84810.1"/>
    </source>
</evidence>
<keyword evidence="2" id="KW-0436">Ligase</keyword>
<dbReference type="InterPro" id="IPR041715">
    <property type="entry name" value="HisRS-like_core"/>
</dbReference>
<dbReference type="InterPro" id="IPR045864">
    <property type="entry name" value="aa-tRNA-synth_II/BPL/LPL"/>
</dbReference>
<feature type="domain" description="Class II Histidinyl-tRNA synthetase (HisRS)-like catalytic core" evidence="1">
    <location>
        <begin position="44"/>
        <end position="126"/>
    </location>
</feature>
<dbReference type="GO" id="GO:0016740">
    <property type="term" value="F:transferase activity"/>
    <property type="evidence" value="ECO:0007669"/>
    <property type="project" value="UniProtKB-ARBA"/>
</dbReference>
<keyword evidence="2" id="KW-0030">Aminoacyl-tRNA synthetase</keyword>